<dbReference type="RefSeq" id="WP_061933081.1">
    <property type="nucleotide sequence ID" value="NZ_JABCQN010000003.1"/>
</dbReference>
<gene>
    <name evidence="3 7" type="primary">coaBC</name>
    <name evidence="7" type="ORF">HKD32_07565</name>
</gene>
<dbReference type="EMBL" id="JABCQN010000003">
    <property type="protein sequence ID" value="MBF0870707.1"/>
    <property type="molecule type" value="Genomic_DNA"/>
</dbReference>
<feature type="binding site" evidence="3">
    <location>
        <position position="338"/>
    </location>
    <ligand>
        <name>CTP</name>
        <dbReference type="ChEBI" id="CHEBI:37563"/>
    </ligand>
</feature>
<dbReference type="HAMAP" id="MF_02225">
    <property type="entry name" value="CoaBC"/>
    <property type="match status" value="1"/>
</dbReference>
<proteinExistence type="inferred from homology"/>
<keyword evidence="1 3" id="KW-0210">Decarboxylase</keyword>
<dbReference type="PANTHER" id="PTHR14359:SF6">
    <property type="entry name" value="PHOSPHOPANTOTHENOYLCYSTEINE DECARBOXYLASE"/>
    <property type="match status" value="1"/>
</dbReference>
<feature type="active site" description="Proton donor" evidence="3">
    <location>
        <position position="154"/>
    </location>
</feature>
<dbReference type="GO" id="GO:0071513">
    <property type="term" value="C:phosphopantothenoylcysteine decarboxylase complex"/>
    <property type="evidence" value="ECO:0007669"/>
    <property type="project" value="TreeGrafter"/>
</dbReference>
<dbReference type="GO" id="GO:0015941">
    <property type="term" value="P:pantothenate catabolic process"/>
    <property type="evidence" value="ECO:0007669"/>
    <property type="project" value="InterPro"/>
</dbReference>
<dbReference type="InterPro" id="IPR005252">
    <property type="entry name" value="CoaBC"/>
</dbReference>
<evidence type="ECO:0000259" key="6">
    <source>
        <dbReference type="Pfam" id="PF04127"/>
    </source>
</evidence>
<feature type="binding site" evidence="3">
    <location>
        <position position="274"/>
    </location>
    <ligand>
        <name>CTP</name>
        <dbReference type="ChEBI" id="CHEBI:37563"/>
    </ligand>
</feature>
<comment type="caution">
    <text evidence="3">Lacks conserved residue(s) required for the propagation of feature annotation.</text>
</comment>
<dbReference type="InterPro" id="IPR036551">
    <property type="entry name" value="Flavin_trans-like"/>
</dbReference>
<feature type="region of interest" description="Phosphopantothenate--cysteine ligase" evidence="3">
    <location>
        <begin position="187"/>
        <end position="396"/>
    </location>
</feature>
<comment type="caution">
    <text evidence="7">The sequence shown here is derived from an EMBL/GenBank/DDBJ whole genome shotgun (WGS) entry which is preliminary data.</text>
</comment>
<keyword evidence="2 3" id="KW-0456">Lyase</keyword>
<keyword evidence="3" id="KW-0479">Metal-binding</keyword>
<dbReference type="GO" id="GO:0046872">
    <property type="term" value="F:metal ion binding"/>
    <property type="evidence" value="ECO:0007669"/>
    <property type="project" value="UniProtKB-KW"/>
</dbReference>
<evidence type="ECO:0000259" key="5">
    <source>
        <dbReference type="Pfam" id="PF02441"/>
    </source>
</evidence>
<dbReference type="NCBIfam" id="TIGR00521">
    <property type="entry name" value="coaBC_dfp"/>
    <property type="match status" value="1"/>
</dbReference>
<accession>A0A9Q2IVK8</accession>
<reference evidence="7" key="2">
    <citation type="submission" date="2020-11" db="EMBL/GenBank/DDBJ databases">
        <title>Description of novel Gluconobacter species.</title>
        <authorList>
            <person name="Cleenwerck I."/>
            <person name="Cnockaert M."/>
            <person name="Borremans W."/>
            <person name="Wieme A.D."/>
            <person name="De Vuyst L."/>
            <person name="Vandamme P."/>
        </authorList>
    </citation>
    <scope>NUCLEOTIDE SEQUENCE</scope>
    <source>
        <strain evidence="7">R71697</strain>
    </source>
</reference>
<comment type="cofactor">
    <cofactor evidence="3">
        <name>FMN</name>
        <dbReference type="ChEBI" id="CHEBI:58210"/>
    </cofactor>
    <text evidence="3">Binds 1 FMN per subunit.</text>
</comment>
<dbReference type="InterPro" id="IPR007085">
    <property type="entry name" value="DNA/pantothenate-metab_flavo_C"/>
</dbReference>
<dbReference type="EC" id="6.3.2.5" evidence="3"/>
<feature type="binding site" evidence="3">
    <location>
        <position position="284"/>
    </location>
    <ligand>
        <name>CTP</name>
        <dbReference type="ChEBI" id="CHEBI:37563"/>
    </ligand>
</feature>
<feature type="binding site" evidence="3">
    <location>
        <position position="320"/>
    </location>
    <ligand>
        <name>CTP</name>
        <dbReference type="ChEBI" id="CHEBI:37563"/>
    </ligand>
</feature>
<evidence type="ECO:0000256" key="3">
    <source>
        <dbReference type="HAMAP-Rule" id="MF_02225"/>
    </source>
</evidence>
<dbReference type="GeneID" id="81474549"/>
<dbReference type="GO" id="GO:0004633">
    <property type="term" value="F:phosphopantothenoylcysteine decarboxylase activity"/>
    <property type="evidence" value="ECO:0007669"/>
    <property type="project" value="UniProtKB-UniRule"/>
</dbReference>
<comment type="catalytic activity">
    <reaction evidence="3 4">
        <text>N-[(R)-4-phosphopantothenoyl]-L-cysteine + H(+) = (R)-4'-phosphopantetheine + CO2</text>
        <dbReference type="Rhea" id="RHEA:16793"/>
        <dbReference type="ChEBI" id="CHEBI:15378"/>
        <dbReference type="ChEBI" id="CHEBI:16526"/>
        <dbReference type="ChEBI" id="CHEBI:59458"/>
        <dbReference type="ChEBI" id="CHEBI:61723"/>
        <dbReference type="EC" id="4.1.1.36"/>
    </reaction>
</comment>
<comment type="function">
    <text evidence="4">Catalyzes two steps in the biosynthesis of coenzyme A. In the first step cysteine is conjugated to 4'-phosphopantothenate to form 4-phosphopantothenoylcysteine, in the latter compound is decarboxylated to form 4'-phosphopantotheine.</text>
</comment>
<keyword evidence="3 4" id="KW-0436">Ligase</keyword>
<dbReference type="SUPFAM" id="SSF102645">
    <property type="entry name" value="CoaB-like"/>
    <property type="match status" value="1"/>
</dbReference>
<evidence type="ECO:0000256" key="4">
    <source>
        <dbReference type="RuleBase" id="RU364078"/>
    </source>
</evidence>
<evidence type="ECO:0000313" key="8">
    <source>
        <dbReference type="Proteomes" id="UP000661006"/>
    </source>
</evidence>
<feature type="binding site" evidence="3">
    <location>
        <position position="334"/>
    </location>
    <ligand>
        <name>CTP</name>
        <dbReference type="ChEBI" id="CHEBI:37563"/>
    </ligand>
</feature>
<comment type="similarity">
    <text evidence="3 4">In the N-terminal section; belongs to the HFCD (homo-oligomeric flavin containing Cys decarboxylase) superfamily.</text>
</comment>
<dbReference type="EC" id="4.1.1.36" evidence="3"/>
<feature type="domain" description="DNA/pantothenate metabolism flavoprotein C-terminal" evidence="6">
    <location>
        <begin position="182"/>
        <end position="389"/>
    </location>
</feature>
<comment type="similarity">
    <text evidence="3 4">In the C-terminal section; belongs to the PPC synthetase family.</text>
</comment>
<feature type="binding site" evidence="3">
    <location>
        <begin position="301"/>
        <end position="304"/>
    </location>
    <ligand>
        <name>CTP</name>
        <dbReference type="ChEBI" id="CHEBI:37563"/>
    </ligand>
</feature>
<evidence type="ECO:0000256" key="2">
    <source>
        <dbReference type="ARBA" id="ARBA00023239"/>
    </source>
</evidence>
<reference evidence="7" key="1">
    <citation type="submission" date="2020-04" db="EMBL/GenBank/DDBJ databases">
        <authorList>
            <person name="Sombolestani A."/>
        </authorList>
    </citation>
    <scope>NUCLEOTIDE SEQUENCE</scope>
    <source>
        <strain evidence="7">R71697</strain>
    </source>
</reference>
<dbReference type="Pfam" id="PF02441">
    <property type="entry name" value="Flavoprotein"/>
    <property type="match status" value="1"/>
</dbReference>
<dbReference type="Gene3D" id="3.40.50.1950">
    <property type="entry name" value="Flavin prenyltransferase-like"/>
    <property type="match status" value="1"/>
</dbReference>
<keyword evidence="3" id="KW-0460">Magnesium</keyword>
<keyword evidence="3 4" id="KW-0285">Flavoprotein</keyword>
<dbReference type="Proteomes" id="UP000661006">
    <property type="component" value="Unassembled WGS sequence"/>
</dbReference>
<feature type="region of interest" description="Phosphopantothenoylcysteine decarboxylase" evidence="3">
    <location>
        <begin position="1"/>
        <end position="186"/>
    </location>
</feature>
<dbReference type="Pfam" id="PF04127">
    <property type="entry name" value="DFP"/>
    <property type="match status" value="1"/>
</dbReference>
<dbReference type="GO" id="GO:0010181">
    <property type="term" value="F:FMN binding"/>
    <property type="evidence" value="ECO:0007669"/>
    <property type="project" value="UniProtKB-UniRule"/>
</dbReference>
<dbReference type="GO" id="GO:0004632">
    <property type="term" value="F:phosphopantothenate--cysteine ligase activity"/>
    <property type="evidence" value="ECO:0007669"/>
    <property type="project" value="UniProtKB-UniRule"/>
</dbReference>
<dbReference type="InterPro" id="IPR035929">
    <property type="entry name" value="CoaB-like_sf"/>
</dbReference>
<evidence type="ECO:0000313" key="7">
    <source>
        <dbReference type="EMBL" id="MBF0870707.1"/>
    </source>
</evidence>
<dbReference type="SUPFAM" id="SSF52507">
    <property type="entry name" value="Homo-oligomeric flavin-containing Cys decarboxylases, HFCD"/>
    <property type="match status" value="1"/>
</dbReference>
<dbReference type="GO" id="GO:0015937">
    <property type="term" value="P:coenzyme A biosynthetic process"/>
    <property type="evidence" value="ECO:0007669"/>
    <property type="project" value="UniProtKB-UniRule"/>
</dbReference>
<name>A0A9Q2IVK8_GLUJA</name>
<keyword evidence="3 4" id="KW-0288">FMN</keyword>
<organism evidence="7 8">
    <name type="scientific">Gluconobacter japonicus</name>
    <dbReference type="NCBI Taxonomy" id="376620"/>
    <lineage>
        <taxon>Bacteria</taxon>
        <taxon>Pseudomonadati</taxon>
        <taxon>Pseudomonadota</taxon>
        <taxon>Alphaproteobacteria</taxon>
        <taxon>Acetobacterales</taxon>
        <taxon>Acetobacteraceae</taxon>
        <taxon>Gluconobacter</taxon>
    </lineage>
</organism>
<feature type="domain" description="Flavoprotein" evidence="5">
    <location>
        <begin position="3"/>
        <end position="137"/>
    </location>
</feature>
<dbReference type="PANTHER" id="PTHR14359">
    <property type="entry name" value="HOMO-OLIGOMERIC FLAVIN CONTAINING CYS DECARBOXYLASE FAMILY"/>
    <property type="match status" value="1"/>
</dbReference>
<comment type="cofactor">
    <cofactor evidence="3">
        <name>Mg(2+)</name>
        <dbReference type="ChEBI" id="CHEBI:18420"/>
    </cofactor>
</comment>
<sequence>MRRVLLIVGGGIAAYRALELVRLLKAENIAVTPVMTDAAKAFITPLSLEALSGERAHDALFAPTQESEIGHIALARSADLVVVCPATANLMARMAHGIADDLATTLLLATTTPILLAPAMNVRMWEHPATQANLTLLRQRGVQVVGPDEGSMACGEFGPGRLSQPDVLRDAIVAALTPDQSLAGLHALVTAGPTVEPLDPVRFISNHSSGKQGYAIAEALAALGARVTLVTGPVSIPAPDGVACVKVQTAEEMLAACEAALPADIAVCTAAVSDWRASVPAGSKIKKTGDGPPTLSLVENPDILATLCHHVRRPKLVVGFAAETDDVLENALAKRQRKGCDWLVANDVRSGVFGADRNFVSLIDVNGVETWPEMDKSAVAGKLAERIAETFRSSTA</sequence>
<keyword evidence="3" id="KW-0511">Multifunctional enzyme</keyword>
<comment type="pathway">
    <text evidence="3 4">Cofactor biosynthesis; coenzyme A biosynthesis; CoA from (R)-pantothenate: step 3/5.</text>
</comment>
<comment type="function">
    <text evidence="3">Catalyzes two sequential steps in the biosynthesis of coenzyme A. In the first step cysteine is conjugated to 4'-phosphopantothenate to form 4-phosphopantothenoylcysteine. In the second step the latter compound is decarboxylated to form 4'-phosphopantotheine.</text>
</comment>
<dbReference type="InterPro" id="IPR003382">
    <property type="entry name" value="Flavoprotein"/>
</dbReference>
<protein>
    <recommendedName>
        <fullName evidence="3">Coenzyme A biosynthesis bifunctional protein CoaBC</fullName>
    </recommendedName>
    <alternativeName>
        <fullName evidence="3">DNA/pantothenate metabolism flavoprotein</fullName>
    </alternativeName>
    <alternativeName>
        <fullName evidence="3">Phosphopantothenoylcysteine synthetase/decarboxylase</fullName>
        <shortName evidence="3">PPCS-PPCDC</shortName>
    </alternativeName>
    <domain>
        <recommendedName>
            <fullName evidence="3">Phosphopantothenoylcysteine decarboxylase</fullName>
            <shortName evidence="3">PPC decarboxylase</shortName>
            <shortName evidence="3">PPC-DC</shortName>
            <ecNumber evidence="3">4.1.1.36</ecNumber>
        </recommendedName>
        <alternativeName>
            <fullName evidence="3">CoaC</fullName>
        </alternativeName>
    </domain>
    <domain>
        <recommendedName>
            <fullName evidence="3">Phosphopantothenate--cysteine ligase</fullName>
            <ecNumber evidence="3">6.3.2.5</ecNumber>
        </recommendedName>
        <alternativeName>
            <fullName evidence="3">CoaB</fullName>
        </alternativeName>
        <alternativeName>
            <fullName evidence="3">Phosphopantothenoylcysteine synthetase</fullName>
            <shortName evidence="3">PPC synthetase</shortName>
            <shortName evidence="3">PPC-S</shortName>
        </alternativeName>
    </domain>
</protein>
<dbReference type="AlphaFoldDB" id="A0A9Q2IVK8"/>
<comment type="catalytic activity">
    <reaction evidence="3 4">
        <text>(R)-4'-phosphopantothenate + L-cysteine + CTP = N-[(R)-4-phosphopantothenoyl]-L-cysteine + CMP + diphosphate + H(+)</text>
        <dbReference type="Rhea" id="RHEA:19397"/>
        <dbReference type="ChEBI" id="CHEBI:10986"/>
        <dbReference type="ChEBI" id="CHEBI:15378"/>
        <dbReference type="ChEBI" id="CHEBI:33019"/>
        <dbReference type="ChEBI" id="CHEBI:35235"/>
        <dbReference type="ChEBI" id="CHEBI:37563"/>
        <dbReference type="ChEBI" id="CHEBI:59458"/>
        <dbReference type="ChEBI" id="CHEBI:60377"/>
        <dbReference type="EC" id="6.3.2.5"/>
    </reaction>
</comment>
<dbReference type="Gene3D" id="3.40.50.10300">
    <property type="entry name" value="CoaB-like"/>
    <property type="match status" value="1"/>
</dbReference>
<comment type="pathway">
    <text evidence="3 4">Cofactor biosynthesis; coenzyme A biosynthesis; CoA from (R)-pantothenate: step 2/5.</text>
</comment>
<evidence type="ECO:0000256" key="1">
    <source>
        <dbReference type="ARBA" id="ARBA00022793"/>
    </source>
</evidence>